<keyword evidence="2" id="KW-1185">Reference proteome</keyword>
<evidence type="ECO:0000313" key="2">
    <source>
        <dbReference type="Proteomes" id="UP000032946"/>
    </source>
</evidence>
<accession>A0A9P1NZJ3</accession>
<proteinExistence type="predicted"/>
<protein>
    <submittedName>
        <fullName evidence="1">Uncharacterized protein</fullName>
    </submittedName>
</protein>
<dbReference type="RefSeq" id="WP_008051110.1">
    <property type="nucleotide sequence ID" value="NZ_FO818640.1"/>
</dbReference>
<dbReference type="EMBL" id="FO818640">
    <property type="protein sequence ID" value="CDM96321.1"/>
    <property type="molecule type" value="Genomic_DNA"/>
</dbReference>
<gene>
    <name evidence="1" type="ORF">ARTHRO_40729</name>
</gene>
<reference evidence="1 2" key="1">
    <citation type="submission" date="2014-02" db="EMBL/GenBank/DDBJ databases">
        <authorList>
            <person name="Genoscope - CEA"/>
        </authorList>
    </citation>
    <scope>NUCLEOTIDE SEQUENCE [LARGE SCALE GENOMIC DNA]</scope>
    <source>
        <strain evidence="1 2">PCC 8005</strain>
    </source>
</reference>
<sequence length="150" mass="17305">MDASVDKTLLALLLALYHLKTELAPAEVLALQTNVGRLLELRPDKSTAIQSEINAILDKNPELQRLCQEAMTKLDCLDRPDCYLPNRTELETQLEIEYRYRGYFGGKPKKNTNEIQNLTVLILTSDRPHKTAKKIKNFDQYWELPQTPMF</sequence>
<name>A0A9P1NZJ3_9CYAN</name>
<dbReference type="AlphaFoldDB" id="A0A9P1NZJ3"/>
<evidence type="ECO:0000313" key="1">
    <source>
        <dbReference type="EMBL" id="CDM96321.1"/>
    </source>
</evidence>
<organism evidence="1 2">
    <name type="scientific">Limnospira indica PCC 8005</name>
    <dbReference type="NCBI Taxonomy" id="376219"/>
    <lineage>
        <taxon>Bacteria</taxon>
        <taxon>Bacillati</taxon>
        <taxon>Cyanobacteriota</taxon>
        <taxon>Cyanophyceae</taxon>
        <taxon>Oscillatoriophycideae</taxon>
        <taxon>Oscillatoriales</taxon>
        <taxon>Sirenicapillariaceae</taxon>
        <taxon>Limnospira</taxon>
    </lineage>
</organism>
<dbReference type="Proteomes" id="UP000032946">
    <property type="component" value="Chromosome"/>
</dbReference>